<comment type="caution">
    <text evidence="1">The sequence shown here is derived from an EMBL/GenBank/DDBJ whole genome shotgun (WGS) entry which is preliminary data.</text>
</comment>
<reference evidence="1" key="1">
    <citation type="submission" date="2023-04" db="EMBL/GenBank/DDBJ databases">
        <title>A chromosome-level genome assembly of the parasitoid wasp Eretmocerus hayati.</title>
        <authorList>
            <person name="Zhong Y."/>
            <person name="Liu S."/>
            <person name="Liu Y."/>
        </authorList>
    </citation>
    <scope>NUCLEOTIDE SEQUENCE</scope>
    <source>
        <strain evidence="1">ZJU_SS_LIU_2023</strain>
    </source>
</reference>
<evidence type="ECO:0000313" key="1">
    <source>
        <dbReference type="EMBL" id="KAJ8688441.1"/>
    </source>
</evidence>
<dbReference type="Proteomes" id="UP001239111">
    <property type="component" value="Chromosome 1"/>
</dbReference>
<evidence type="ECO:0000313" key="2">
    <source>
        <dbReference type="Proteomes" id="UP001239111"/>
    </source>
</evidence>
<name>A0ACC2PZV5_9HYME</name>
<keyword evidence="2" id="KW-1185">Reference proteome</keyword>
<organism evidence="1 2">
    <name type="scientific">Eretmocerus hayati</name>
    <dbReference type="NCBI Taxonomy" id="131215"/>
    <lineage>
        <taxon>Eukaryota</taxon>
        <taxon>Metazoa</taxon>
        <taxon>Ecdysozoa</taxon>
        <taxon>Arthropoda</taxon>
        <taxon>Hexapoda</taxon>
        <taxon>Insecta</taxon>
        <taxon>Pterygota</taxon>
        <taxon>Neoptera</taxon>
        <taxon>Endopterygota</taxon>
        <taxon>Hymenoptera</taxon>
        <taxon>Apocrita</taxon>
        <taxon>Proctotrupomorpha</taxon>
        <taxon>Chalcidoidea</taxon>
        <taxon>Aphelinidae</taxon>
        <taxon>Aphelininae</taxon>
        <taxon>Eretmocerus</taxon>
    </lineage>
</organism>
<gene>
    <name evidence="1" type="ORF">QAD02_024236</name>
</gene>
<accession>A0ACC2PZV5</accession>
<sequence>MIFDKSYEGRRRHGTINPRADESCIVLLRLRSIVDSACTSRRGVRCCCCCRAVGNTVLDKQQRPDNGDNWNTSFAGYSREKADDDKRPRKCTQQWRLNWPPLPHYHTLGGVGSFRPQQVQPPALIRSTRLPTLNCLTPDSTSSFFPSSLSNTDTVYGNISDSYNFEYEDGRHCFLRSQFTAGIWSCPRASAASEQI</sequence>
<proteinExistence type="predicted"/>
<dbReference type="EMBL" id="CM056741">
    <property type="protein sequence ID" value="KAJ8688441.1"/>
    <property type="molecule type" value="Genomic_DNA"/>
</dbReference>
<protein>
    <submittedName>
        <fullName evidence="1">Uncharacterized protein</fullName>
    </submittedName>
</protein>